<evidence type="ECO:0000256" key="1">
    <source>
        <dbReference type="SAM" id="Phobius"/>
    </source>
</evidence>
<evidence type="ECO:0000313" key="3">
    <source>
        <dbReference type="Proteomes" id="UP001320420"/>
    </source>
</evidence>
<proteinExistence type="predicted"/>
<accession>A0AAN9V5B4</accession>
<evidence type="ECO:0000313" key="2">
    <source>
        <dbReference type="EMBL" id="KAK7753788.1"/>
    </source>
</evidence>
<name>A0AAN9V5B4_9PEZI</name>
<feature type="transmembrane region" description="Helical" evidence="1">
    <location>
        <begin position="21"/>
        <end position="41"/>
    </location>
</feature>
<dbReference type="AlphaFoldDB" id="A0AAN9V5B4"/>
<dbReference type="Gene3D" id="2.60.40.2970">
    <property type="match status" value="1"/>
</dbReference>
<keyword evidence="1" id="KW-0812">Transmembrane</keyword>
<dbReference type="Proteomes" id="UP001320420">
    <property type="component" value="Unassembled WGS sequence"/>
</dbReference>
<sequence>MSNRSFARSMVAPRRPMPSSLRTPALLIGIGIVLFICYATFNLNSRSLITVAATKFVALASTSSTTAAAAAAAVAAQQNQSIDVSSALTVSARQTGTSPPRITFGVTNNSTQPLTVLIWDTPLDPLALQLGHVVVSVSVSSSSSGAAAAGRRPQLELEPLDIPTIKIRRKMPPGADALVAIAAGATAENEVVLREALVPPEKLPRPGDAGKVAAVACAGSWAAVWPAARALDVTAEERRLLGAGERVLTGSYGSEPLEIKVGDEGEEGGTSWTELG</sequence>
<keyword evidence="1" id="KW-1133">Transmembrane helix</keyword>
<dbReference type="EMBL" id="JAKJXP020000025">
    <property type="protein sequence ID" value="KAK7753788.1"/>
    <property type="molecule type" value="Genomic_DNA"/>
</dbReference>
<keyword evidence="1" id="KW-0472">Membrane</keyword>
<gene>
    <name evidence="2" type="ORF">SLS62_004153</name>
</gene>
<keyword evidence="3" id="KW-1185">Reference proteome</keyword>
<comment type="caution">
    <text evidence="2">The sequence shown here is derived from an EMBL/GenBank/DDBJ whole genome shotgun (WGS) entry which is preliminary data.</text>
</comment>
<organism evidence="2 3">
    <name type="scientific">Diatrype stigma</name>
    <dbReference type="NCBI Taxonomy" id="117547"/>
    <lineage>
        <taxon>Eukaryota</taxon>
        <taxon>Fungi</taxon>
        <taxon>Dikarya</taxon>
        <taxon>Ascomycota</taxon>
        <taxon>Pezizomycotina</taxon>
        <taxon>Sordariomycetes</taxon>
        <taxon>Xylariomycetidae</taxon>
        <taxon>Xylariales</taxon>
        <taxon>Diatrypaceae</taxon>
        <taxon>Diatrype</taxon>
    </lineage>
</organism>
<reference evidence="2 3" key="1">
    <citation type="submission" date="2024-02" db="EMBL/GenBank/DDBJ databases">
        <title>De novo assembly and annotation of 12 fungi associated with fruit tree decline syndrome in Ontario, Canada.</title>
        <authorList>
            <person name="Sulman M."/>
            <person name="Ellouze W."/>
            <person name="Ilyukhin E."/>
        </authorList>
    </citation>
    <scope>NUCLEOTIDE SEQUENCE [LARGE SCALE GENOMIC DNA]</scope>
    <source>
        <strain evidence="2 3">M11/M66-122</strain>
    </source>
</reference>
<protein>
    <submittedName>
        <fullName evidence="2">Uncharacterized protein</fullName>
    </submittedName>
</protein>